<protein>
    <submittedName>
        <fullName evidence="1">Carboxypeptidase regulatory-like domain-containing protein</fullName>
    </submittedName>
</protein>
<keyword evidence="1" id="KW-0121">Carboxypeptidase</keyword>
<accession>A0A4U1C929</accession>
<dbReference type="EMBL" id="SWBQ01000008">
    <property type="protein sequence ID" value="TKC02886.1"/>
    <property type="molecule type" value="Genomic_DNA"/>
</dbReference>
<proteinExistence type="predicted"/>
<keyword evidence="2" id="KW-1185">Reference proteome</keyword>
<sequence>MKKLSLSLLVFTLLALGILAFTFIKNGGIKGTIVPADGATEVIAISATDTLRTTISNGSFGFGEVKPATYTIWVKGKLPYKDTSVENVAVIDSTVTDVGEIKLQQ</sequence>
<organism evidence="1 2">
    <name type="scientific">Pedobacter frigoris</name>
    <dbReference type="NCBI Taxonomy" id="2571272"/>
    <lineage>
        <taxon>Bacteria</taxon>
        <taxon>Pseudomonadati</taxon>
        <taxon>Bacteroidota</taxon>
        <taxon>Sphingobacteriia</taxon>
        <taxon>Sphingobacteriales</taxon>
        <taxon>Sphingobacteriaceae</taxon>
        <taxon>Pedobacter</taxon>
    </lineage>
</organism>
<evidence type="ECO:0000313" key="1">
    <source>
        <dbReference type="EMBL" id="TKC02886.1"/>
    </source>
</evidence>
<comment type="caution">
    <text evidence="1">The sequence shown here is derived from an EMBL/GenBank/DDBJ whole genome shotgun (WGS) entry which is preliminary data.</text>
</comment>
<keyword evidence="1" id="KW-0645">Protease</keyword>
<name>A0A4U1C929_9SPHI</name>
<dbReference type="OrthoDB" id="676304at2"/>
<keyword evidence="1" id="KW-0378">Hydrolase</keyword>
<dbReference type="RefSeq" id="WP_136837806.1">
    <property type="nucleotide sequence ID" value="NZ_SWBQ01000008.1"/>
</dbReference>
<gene>
    <name evidence="1" type="ORF">FA047_19665</name>
</gene>
<dbReference type="AlphaFoldDB" id="A0A4U1C929"/>
<dbReference type="GO" id="GO:0004180">
    <property type="term" value="F:carboxypeptidase activity"/>
    <property type="evidence" value="ECO:0007669"/>
    <property type="project" value="UniProtKB-KW"/>
</dbReference>
<dbReference type="Proteomes" id="UP000307244">
    <property type="component" value="Unassembled WGS sequence"/>
</dbReference>
<evidence type="ECO:0000313" key="2">
    <source>
        <dbReference type="Proteomes" id="UP000307244"/>
    </source>
</evidence>
<reference evidence="1 2" key="1">
    <citation type="submission" date="2019-04" db="EMBL/GenBank/DDBJ databases">
        <title>Pedobacter sp. RP-3-15 sp. nov., isolated from Arctic soil.</title>
        <authorList>
            <person name="Dahal R.H."/>
            <person name="Kim D.-U."/>
        </authorList>
    </citation>
    <scope>NUCLEOTIDE SEQUENCE [LARGE SCALE GENOMIC DNA]</scope>
    <source>
        <strain evidence="1 2">RP-3-15</strain>
    </source>
</reference>